<keyword evidence="10" id="KW-0677">Repeat</keyword>
<dbReference type="FunFam" id="2.130.10.10:FF:001190">
    <property type="entry name" value="DDB1 and CUL4 associated factor 12"/>
    <property type="match status" value="1"/>
</dbReference>
<keyword evidence="7" id="KW-0963">Cytoplasm</keyword>
<dbReference type="InterPro" id="IPR001680">
    <property type="entry name" value="WD40_rpt"/>
</dbReference>
<dbReference type="Pfam" id="PF12478">
    <property type="entry name" value="UBAP2-Lig"/>
    <property type="match status" value="1"/>
</dbReference>
<feature type="compositionally biased region" description="Polar residues" evidence="17">
    <location>
        <begin position="1426"/>
        <end position="1450"/>
    </location>
</feature>
<feature type="region of interest" description="Disordered" evidence="17">
    <location>
        <begin position="1767"/>
        <end position="1812"/>
    </location>
</feature>
<feature type="compositionally biased region" description="Basic residues" evidence="17">
    <location>
        <begin position="631"/>
        <end position="643"/>
    </location>
</feature>
<keyword evidence="11" id="KW-0833">Ubl conjugation pathway</keyword>
<comment type="subcellular location">
    <subcellularLocation>
        <location evidence="2">Chromosome</location>
    </subcellularLocation>
    <subcellularLocation>
        <location evidence="3">Cytoplasm</location>
        <location evidence="3">Cytoskeleton</location>
        <location evidence="3">Microtubule organizing center</location>
        <location evidence="3">Centrosome</location>
    </subcellularLocation>
    <subcellularLocation>
        <location evidence="1">Nucleus</location>
    </subcellularLocation>
</comment>
<dbReference type="PROSITE" id="PS00678">
    <property type="entry name" value="WD_REPEATS_1"/>
    <property type="match status" value="1"/>
</dbReference>
<feature type="region of interest" description="Disordered" evidence="17">
    <location>
        <begin position="1509"/>
        <end position="1583"/>
    </location>
</feature>
<keyword evidence="20" id="KW-1185">Reference proteome</keyword>
<evidence type="ECO:0000256" key="12">
    <source>
        <dbReference type="ARBA" id="ARBA00023212"/>
    </source>
</evidence>
<protein>
    <submittedName>
        <fullName evidence="19">(Atlantic silverside) hypothetical protein</fullName>
    </submittedName>
</protein>
<feature type="compositionally biased region" description="Low complexity" evidence="17">
    <location>
        <begin position="1182"/>
        <end position="1201"/>
    </location>
</feature>
<feature type="compositionally biased region" description="Polar residues" evidence="17">
    <location>
        <begin position="702"/>
        <end position="723"/>
    </location>
</feature>
<dbReference type="InterPro" id="IPR051833">
    <property type="entry name" value="TC-DDR_regulator"/>
</dbReference>
<evidence type="ECO:0000256" key="16">
    <source>
        <dbReference type="PROSITE-ProRule" id="PRU00221"/>
    </source>
</evidence>
<feature type="region of interest" description="Disordered" evidence="17">
    <location>
        <begin position="590"/>
        <end position="729"/>
    </location>
</feature>
<dbReference type="GO" id="GO:0005694">
    <property type="term" value="C:chromosome"/>
    <property type="evidence" value="ECO:0007669"/>
    <property type="project" value="UniProtKB-SubCell"/>
</dbReference>
<reference evidence="19" key="1">
    <citation type="submission" date="2021-05" db="EMBL/GenBank/DDBJ databases">
        <authorList>
            <person name="Tigano A."/>
        </authorList>
    </citation>
    <scope>NUCLEOTIDE SEQUENCE</scope>
</reference>
<evidence type="ECO:0000256" key="13">
    <source>
        <dbReference type="ARBA" id="ARBA00023242"/>
    </source>
</evidence>
<feature type="region of interest" description="Disordered" evidence="17">
    <location>
        <begin position="1426"/>
        <end position="1451"/>
    </location>
</feature>
<dbReference type="GO" id="GO:0061484">
    <property type="term" value="P:hematopoietic stem cell homeostasis"/>
    <property type="evidence" value="ECO:0007669"/>
    <property type="project" value="UniProtKB-ARBA"/>
</dbReference>
<comment type="subunit">
    <text evidence="15">Component of the DCX(DCAF12) E3 ubiquitin ligase complex, at least composed of CUL4 (CUL4A or CUL4B), DDB1, DCAF12 and RBX1.</text>
</comment>
<evidence type="ECO:0000256" key="17">
    <source>
        <dbReference type="SAM" id="MobiDB-lite"/>
    </source>
</evidence>
<dbReference type="EMBL" id="CAJRST010033334">
    <property type="protein sequence ID" value="CAG5983315.1"/>
    <property type="molecule type" value="Genomic_DNA"/>
</dbReference>
<organism evidence="19 20">
    <name type="scientific">Menidia menidia</name>
    <name type="common">Atlantic silverside</name>
    <dbReference type="NCBI Taxonomy" id="238744"/>
    <lineage>
        <taxon>Eukaryota</taxon>
        <taxon>Metazoa</taxon>
        <taxon>Chordata</taxon>
        <taxon>Craniata</taxon>
        <taxon>Vertebrata</taxon>
        <taxon>Euteleostomi</taxon>
        <taxon>Actinopterygii</taxon>
        <taxon>Neopterygii</taxon>
        <taxon>Teleostei</taxon>
        <taxon>Neoteleostei</taxon>
        <taxon>Acanthomorphata</taxon>
        <taxon>Ovalentaria</taxon>
        <taxon>Atherinomorphae</taxon>
        <taxon>Atheriniformes</taxon>
        <taxon>Atherinopsidae</taxon>
        <taxon>Menidiinae</taxon>
        <taxon>Menidia</taxon>
    </lineage>
</organism>
<feature type="region of interest" description="Disordered" evidence="17">
    <location>
        <begin position="778"/>
        <end position="816"/>
    </location>
</feature>
<feature type="region of interest" description="Disordered" evidence="17">
    <location>
        <begin position="1263"/>
        <end position="1317"/>
    </location>
</feature>
<feature type="compositionally biased region" description="Polar residues" evidence="17">
    <location>
        <begin position="805"/>
        <end position="816"/>
    </location>
</feature>
<evidence type="ECO:0000256" key="9">
    <source>
        <dbReference type="ARBA" id="ARBA00022574"/>
    </source>
</evidence>
<evidence type="ECO:0000256" key="11">
    <source>
        <dbReference type="ARBA" id="ARBA00022786"/>
    </source>
</evidence>
<keyword evidence="12" id="KW-0206">Cytoskeleton</keyword>
<dbReference type="InterPro" id="IPR009060">
    <property type="entry name" value="UBA-like_sf"/>
</dbReference>
<feature type="compositionally biased region" description="Low complexity" evidence="17">
    <location>
        <begin position="1538"/>
        <end position="1557"/>
    </location>
</feature>
<evidence type="ECO:0000256" key="3">
    <source>
        <dbReference type="ARBA" id="ARBA00004300"/>
    </source>
</evidence>
<feature type="region of interest" description="Disordered" evidence="17">
    <location>
        <begin position="1055"/>
        <end position="1219"/>
    </location>
</feature>
<feature type="compositionally biased region" description="Low complexity" evidence="17">
    <location>
        <begin position="1636"/>
        <end position="1650"/>
    </location>
</feature>
<gene>
    <name evidence="19" type="ORF">MMEN_LOCUS16634</name>
</gene>
<dbReference type="GO" id="GO:0005813">
    <property type="term" value="C:centrosome"/>
    <property type="evidence" value="ECO:0007669"/>
    <property type="project" value="UniProtKB-SubCell"/>
</dbReference>
<evidence type="ECO:0000256" key="14">
    <source>
        <dbReference type="ARBA" id="ARBA00038022"/>
    </source>
</evidence>
<keyword evidence="5" id="KW-0158">Chromosome</keyword>
<feature type="compositionally biased region" description="Basic residues" evidence="17">
    <location>
        <begin position="1"/>
        <end position="11"/>
    </location>
</feature>
<name>A0A8S4BL76_9TELE</name>
<dbReference type="FunFam" id="1.10.8.10:FF:000004">
    <property type="entry name" value="ubiquitin-associated protein 2-like isoform X1"/>
    <property type="match status" value="1"/>
</dbReference>
<dbReference type="SMART" id="SM00165">
    <property type="entry name" value="UBA"/>
    <property type="match status" value="1"/>
</dbReference>
<evidence type="ECO:0000256" key="1">
    <source>
        <dbReference type="ARBA" id="ARBA00004123"/>
    </source>
</evidence>
<evidence type="ECO:0000256" key="15">
    <source>
        <dbReference type="ARBA" id="ARBA00038623"/>
    </source>
</evidence>
<dbReference type="InterPro" id="IPR022166">
    <property type="entry name" value="UBAP2/Lig"/>
</dbReference>
<dbReference type="InterPro" id="IPR015940">
    <property type="entry name" value="UBA"/>
</dbReference>
<dbReference type="InterPro" id="IPR056151">
    <property type="entry name" value="Beta-prop_DCAF12"/>
</dbReference>
<dbReference type="InterPro" id="IPR019775">
    <property type="entry name" value="WD40_repeat_CS"/>
</dbReference>
<dbReference type="PANTHER" id="PTHR16308:SF19">
    <property type="entry name" value="UBIQUITIN-ASSOCIATED PROTEIN 2"/>
    <property type="match status" value="1"/>
</dbReference>
<comment type="pathway">
    <text evidence="4">Protein modification; protein ubiquitination.</text>
</comment>
<feature type="region of interest" description="Disordered" evidence="17">
    <location>
        <begin position="853"/>
        <end position="1031"/>
    </location>
</feature>
<feature type="region of interest" description="Disordered" evidence="17">
    <location>
        <begin position="1617"/>
        <end position="1751"/>
    </location>
</feature>
<keyword evidence="9 16" id="KW-0853">WD repeat</keyword>
<dbReference type="GO" id="GO:0005634">
    <property type="term" value="C:nucleus"/>
    <property type="evidence" value="ECO:0007669"/>
    <property type="project" value="UniProtKB-SubCell"/>
</dbReference>
<dbReference type="InterPro" id="IPR036322">
    <property type="entry name" value="WD40_repeat_dom_sf"/>
</dbReference>
<dbReference type="CDD" id="cd14277">
    <property type="entry name" value="UBA_UBP2_like"/>
    <property type="match status" value="1"/>
</dbReference>
<accession>A0A8S4BL76</accession>
<dbReference type="SMART" id="SM00320">
    <property type="entry name" value="WD40"/>
    <property type="match status" value="4"/>
</dbReference>
<keyword evidence="13" id="KW-0539">Nucleus</keyword>
<dbReference type="FunFam" id="2.130.10.10:FF:002625">
    <property type="entry name" value="DDB1 and CUL4 associated factor 12"/>
    <property type="match status" value="1"/>
</dbReference>
<feature type="compositionally biased region" description="Low complexity" evidence="17">
    <location>
        <begin position="1209"/>
        <end position="1219"/>
    </location>
</feature>
<dbReference type="Proteomes" id="UP000677803">
    <property type="component" value="Unassembled WGS sequence"/>
</dbReference>
<dbReference type="PANTHER" id="PTHR16308">
    <property type="entry name" value="UBIQUITIN ASSOCIATED PROTEIN 2-LIKE/LINGERER"/>
    <property type="match status" value="1"/>
</dbReference>
<keyword evidence="8" id="KW-0597">Phosphoprotein</keyword>
<feature type="compositionally biased region" description="Low complexity" evidence="17">
    <location>
        <begin position="1565"/>
        <end position="1579"/>
    </location>
</feature>
<dbReference type="InterPro" id="IPR015943">
    <property type="entry name" value="WD40/YVTN_repeat-like_dom_sf"/>
</dbReference>
<evidence type="ECO:0000256" key="6">
    <source>
        <dbReference type="ARBA" id="ARBA00022481"/>
    </source>
</evidence>
<dbReference type="SUPFAM" id="SSF50978">
    <property type="entry name" value="WD40 repeat-like"/>
    <property type="match status" value="1"/>
</dbReference>
<proteinExistence type="inferred from homology"/>
<feature type="compositionally biased region" description="Polar residues" evidence="17">
    <location>
        <begin position="1711"/>
        <end position="1720"/>
    </location>
</feature>
<dbReference type="Pfam" id="PF23760">
    <property type="entry name" value="Beta-prop_DCAF12"/>
    <property type="match status" value="2"/>
</dbReference>
<feature type="compositionally biased region" description="Polar residues" evidence="17">
    <location>
        <begin position="859"/>
        <end position="876"/>
    </location>
</feature>
<dbReference type="SUPFAM" id="SSF46934">
    <property type="entry name" value="UBA-like"/>
    <property type="match status" value="1"/>
</dbReference>
<feature type="compositionally biased region" description="Polar residues" evidence="17">
    <location>
        <begin position="1111"/>
        <end position="1123"/>
    </location>
</feature>
<feature type="compositionally biased region" description="Low complexity" evidence="17">
    <location>
        <begin position="1679"/>
        <end position="1698"/>
    </location>
</feature>
<feature type="compositionally biased region" description="Polar residues" evidence="17">
    <location>
        <begin position="988"/>
        <end position="998"/>
    </location>
</feature>
<comment type="similarity">
    <text evidence="14">Belongs to the WD repeat DCAF12 family.</text>
</comment>
<dbReference type="PROSITE" id="PS50294">
    <property type="entry name" value="WD_REPEATS_REGION"/>
    <property type="match status" value="1"/>
</dbReference>
<evidence type="ECO:0000313" key="19">
    <source>
        <dbReference type="EMBL" id="CAG5983315.1"/>
    </source>
</evidence>
<sequence>MARKTVSRKRKTGEPKDQQQLSWCQAPHKRSRVSCSSRHAHPWWCSRRSVVCALRGREFRPQQQHELRLQRSLRGFAAGRLPGILKEREFSLGRLNKVFASQWLNHRQVVCGTKCNTLFVVDVLTGQITRIPMLKDRECQDGSSGLVGGVGAGRHYHPTGGSRARLDQQGCGIHAIELNPSRTLLATGGDNPNSLAIYQLPTLDPVCVGDDGHNDWIFSIAWISDNMAVSGSRDGSMGLWEVTDEVMSQAQMTQSEETVPSYAHISHRALKDIPKEYTNPYNCKVRALAFNNSHKELGAVSLDGYFHLWKAEHNLCKILSTKLPHCKENVCLAYGQDWSVYAVGSQAHVSFLDPRQPTHSIKSVNSRERGSGIRSVSFYEHIVTVGTGQGSLLFYDIRAQRFLENPFNPAGGYRKCPADGILKLTTGKGWLNHDETWRSYFSDINSFPNAVYTHCYDDSGTKLFVAGGPLCSGLHGNYAGLVLYILYMMSSLGSDKARGPREKVLPAATHTSQPQKQIQVSHCNRMATAEQIRLAQMIYDKNDADFEDKVNQLMEVTGKNQDECMVALHDCNEDVSRAINFLLESTSDMTSWETVGKKKPLVKEAPSESKENKENREKKGEREASKGRTTASRKSKGASRNRQARPEENGVEVTPVEKGSDRGRRVKGSRGSGVRGRGKAPPGSRFSAQGMGTFNPADYTSEAGTGTTQTEVWDTTTNNSTDGTVAWRSTLEDWAAEDWNEDVSLSETKVFTPSCAPAAENHITPGQSLDLASLLQKPAVGGREPPSSSSSQSLVFTNSHHHQQLPPSRNTSSSTSYAHAALSSVLGAGFGDLGQAKRTQPSAGAQILEQLKGPGLGQLPSSQAAPPVSTQGSNPSIGRLPGLGGPVPPPPSSWDMKVSESNTTSLSSQFSREFGLQPEPSLVLSQLVQRHPGPSLPLARQPSPSSQQVPAVSASPASQQTSTPAQAGPVMAAGGVKPPAPSAGLDPQGSSTPQQQRAQLKGPKRRIPPTSKIPSTAVEMPGSADVPGLNLQFGALDFGSESALPDFGVVDNGVSAASRESTPAPGPALPASGPGTQSQTNLFSKPLSEPLGSPLSVALPSPLSSSEPAYHSTSVALSTPSLGTVSSTNHPSSSATSTTSSSPFSSVGGSYDVTMPPHSRLAFPQSKEASGTVMNGLNGVRTSTALDTSSASSTSKPEPSSMNINTNGPSAASSHLPSSLTAHSSTALSSLTQDLPSVSQLSSLNSSHSSVSALGSSSLTYTSVDSSNVSSLAPSSGSYASSQPTASSLHSAHNSSNSSSSISHLANMPSMGSNMVSNMVNSMGNNMGNNMVNSMVNNMGNNMGNSMGNNMGNNMGSNMGNSIGNSMGNSMGNNMGNSLGNSMGNSIGNSLSSTVGAITGTGGLHSAAAIATSTMLGLGSNGATATSNLSAPRTTSLLSSTGKAPPNLSQGVPPLLPSQYIMGPGGLLPAYPQIYGYEDLHMLQSRLPMPSLQDYYGITFPGPTATLSGRDGSLANNPYSGEVTKFGRNDSTSPAPPTSLAAPQPPQAQSQGQTQSQPQPPQAQPQPQGQPQHHSGQQAFLPPGYSYTGLPYYPGVPGAVPSAAAFQYGPTMFVPPGGPGPASAKQHSMGLGLGNPSASPFQQQAQQQPSGYGQHTFGSGYEELTAGPAGVEYSKGYNPSSQAQAKSAAAGPGKGVSVTSSNSGVPDISGSVYNKTQSFDKQGFHAGTPPPFSLPSALGGPGPLNPGAAPGGYAPAQFLHILPHQQPHSQLLHHHLAQDGQGGPSQRGQSSSLQQKSQVNKSSYGSSPYWAN</sequence>
<feature type="compositionally biased region" description="Polar residues" evidence="17">
    <location>
        <begin position="899"/>
        <end position="911"/>
    </location>
</feature>
<evidence type="ECO:0000256" key="4">
    <source>
        <dbReference type="ARBA" id="ARBA00004906"/>
    </source>
</evidence>
<feature type="repeat" description="WD" evidence="16">
    <location>
        <begin position="210"/>
        <end position="250"/>
    </location>
</feature>
<evidence type="ECO:0000256" key="8">
    <source>
        <dbReference type="ARBA" id="ARBA00022553"/>
    </source>
</evidence>
<dbReference type="GO" id="GO:0005737">
    <property type="term" value="C:cytoplasm"/>
    <property type="evidence" value="ECO:0007669"/>
    <property type="project" value="TreeGrafter"/>
</dbReference>
<comment type="caution">
    <text evidence="19">The sequence shown here is derived from an EMBL/GenBank/DDBJ whole genome shotgun (WGS) entry which is preliminary data.</text>
</comment>
<evidence type="ECO:0000256" key="10">
    <source>
        <dbReference type="ARBA" id="ARBA00022737"/>
    </source>
</evidence>
<evidence type="ECO:0000256" key="7">
    <source>
        <dbReference type="ARBA" id="ARBA00022490"/>
    </source>
</evidence>
<feature type="compositionally biased region" description="Low complexity" evidence="17">
    <location>
        <begin position="1786"/>
        <end position="1803"/>
    </location>
</feature>
<dbReference type="PROSITE" id="PS50082">
    <property type="entry name" value="WD_REPEATS_2"/>
    <property type="match status" value="1"/>
</dbReference>
<feature type="domain" description="UBA" evidence="18">
    <location>
        <begin position="546"/>
        <end position="584"/>
    </location>
</feature>
<feature type="compositionally biased region" description="Low complexity" evidence="17">
    <location>
        <begin position="941"/>
        <end position="967"/>
    </location>
</feature>
<evidence type="ECO:0000256" key="2">
    <source>
        <dbReference type="ARBA" id="ARBA00004286"/>
    </source>
</evidence>
<feature type="compositionally biased region" description="Low complexity" evidence="17">
    <location>
        <begin position="1090"/>
        <end position="1106"/>
    </location>
</feature>
<dbReference type="Gene3D" id="1.10.8.10">
    <property type="entry name" value="DNA helicase RuvA subunit, C-terminal domain"/>
    <property type="match status" value="1"/>
</dbReference>
<keyword evidence="6" id="KW-0488">Methylation</keyword>
<feature type="compositionally biased region" description="Basic and acidic residues" evidence="17">
    <location>
        <begin position="601"/>
        <end position="626"/>
    </location>
</feature>
<dbReference type="OrthoDB" id="9610195at2759"/>
<evidence type="ECO:0000313" key="20">
    <source>
        <dbReference type="Proteomes" id="UP000677803"/>
    </source>
</evidence>
<evidence type="ECO:0000256" key="5">
    <source>
        <dbReference type="ARBA" id="ARBA00022454"/>
    </source>
</evidence>
<evidence type="ECO:0000259" key="18">
    <source>
        <dbReference type="SMART" id="SM00165"/>
    </source>
</evidence>
<dbReference type="Gene3D" id="2.130.10.10">
    <property type="entry name" value="YVTN repeat-like/Quinoprotein amine dehydrogenase"/>
    <property type="match status" value="2"/>
</dbReference>
<feature type="compositionally biased region" description="Low complexity" evidence="17">
    <location>
        <begin position="1124"/>
        <end position="1150"/>
    </location>
</feature>
<feature type="region of interest" description="Disordered" evidence="17">
    <location>
        <begin position="1"/>
        <end position="22"/>
    </location>
</feature>